<organism evidence="10 11">
    <name type="scientific">Streptosporangium vulgare</name>
    <dbReference type="NCBI Taxonomy" id="46190"/>
    <lineage>
        <taxon>Bacteria</taxon>
        <taxon>Bacillati</taxon>
        <taxon>Actinomycetota</taxon>
        <taxon>Actinomycetes</taxon>
        <taxon>Streptosporangiales</taxon>
        <taxon>Streptosporangiaceae</taxon>
        <taxon>Streptosporangium</taxon>
    </lineage>
</organism>
<feature type="transmembrane region" description="Helical" evidence="7">
    <location>
        <begin position="144"/>
        <end position="166"/>
    </location>
</feature>
<feature type="domain" description="ABC transmembrane type-1" evidence="9">
    <location>
        <begin position="109"/>
        <end position="304"/>
    </location>
</feature>
<keyword evidence="4 7" id="KW-0812">Transmembrane</keyword>
<dbReference type="PROSITE" id="PS50928">
    <property type="entry name" value="ABC_TM1"/>
    <property type="match status" value="1"/>
</dbReference>
<dbReference type="InterPro" id="IPR035906">
    <property type="entry name" value="MetI-like_sf"/>
</dbReference>
<comment type="subcellular location">
    <subcellularLocation>
        <location evidence="1 7">Cell membrane</location>
        <topology evidence="1 7">Multi-pass membrane protein</topology>
    </subcellularLocation>
</comment>
<evidence type="ECO:0000313" key="10">
    <source>
        <dbReference type="EMBL" id="MFB9680992.1"/>
    </source>
</evidence>
<evidence type="ECO:0000256" key="7">
    <source>
        <dbReference type="RuleBase" id="RU363032"/>
    </source>
</evidence>
<proteinExistence type="inferred from homology"/>
<evidence type="ECO:0000256" key="4">
    <source>
        <dbReference type="ARBA" id="ARBA00022692"/>
    </source>
</evidence>
<keyword evidence="6 7" id="KW-0472">Membrane</keyword>
<sequence>MTATPATGRKPRPRASSGPLVIRRGRRRPERHSGPHSGRRVRRSATLTALTSIMLVYALLPLVWLLINASKTQEGLFASFGLWFDADFALFGNIADTFTYDGGIFTRWLLNTLLYVVVGAGGATLLATVAGYGLAKFDFPGKRAVFAVVIGAVAVPGTALAVPTFLMFSGLGLTNTPWAIIIPSLVSPFGLYLMWTFAADAVPDEILESARVDGAREFQAFLRIGLPLLAPGIVTVLLFTVVATWNNYFLPLIMLKDPDWYPLTLGLKSWNAQASTIGGEAIFNLVITGSLLTIVPLIAAFLLLQRYWQSGLAAGSVKE</sequence>
<keyword evidence="5 7" id="KW-1133">Transmembrane helix</keyword>
<evidence type="ECO:0000256" key="5">
    <source>
        <dbReference type="ARBA" id="ARBA00022989"/>
    </source>
</evidence>
<dbReference type="CDD" id="cd06261">
    <property type="entry name" value="TM_PBP2"/>
    <property type="match status" value="1"/>
</dbReference>
<dbReference type="Gene3D" id="1.10.3720.10">
    <property type="entry name" value="MetI-like"/>
    <property type="match status" value="1"/>
</dbReference>
<feature type="region of interest" description="Disordered" evidence="8">
    <location>
        <begin position="1"/>
        <end position="42"/>
    </location>
</feature>
<dbReference type="Proteomes" id="UP001589610">
    <property type="component" value="Unassembled WGS sequence"/>
</dbReference>
<feature type="transmembrane region" description="Helical" evidence="7">
    <location>
        <begin position="178"/>
        <end position="199"/>
    </location>
</feature>
<evidence type="ECO:0000256" key="2">
    <source>
        <dbReference type="ARBA" id="ARBA00022448"/>
    </source>
</evidence>
<evidence type="ECO:0000313" key="11">
    <source>
        <dbReference type="Proteomes" id="UP001589610"/>
    </source>
</evidence>
<feature type="transmembrane region" description="Helical" evidence="7">
    <location>
        <begin position="281"/>
        <end position="304"/>
    </location>
</feature>
<evidence type="ECO:0000256" key="3">
    <source>
        <dbReference type="ARBA" id="ARBA00022475"/>
    </source>
</evidence>
<keyword evidence="3" id="KW-1003">Cell membrane</keyword>
<dbReference type="EMBL" id="JBHMBS010000028">
    <property type="protein sequence ID" value="MFB9680992.1"/>
    <property type="molecule type" value="Genomic_DNA"/>
</dbReference>
<evidence type="ECO:0000256" key="8">
    <source>
        <dbReference type="SAM" id="MobiDB-lite"/>
    </source>
</evidence>
<dbReference type="PANTHER" id="PTHR43744:SF12">
    <property type="entry name" value="ABC TRANSPORTER PERMEASE PROTEIN MG189-RELATED"/>
    <property type="match status" value="1"/>
</dbReference>
<evidence type="ECO:0000259" key="9">
    <source>
        <dbReference type="PROSITE" id="PS50928"/>
    </source>
</evidence>
<dbReference type="InterPro" id="IPR000515">
    <property type="entry name" value="MetI-like"/>
</dbReference>
<feature type="transmembrane region" description="Helical" evidence="7">
    <location>
        <begin position="220"/>
        <end position="245"/>
    </location>
</feature>
<dbReference type="RefSeq" id="WP_386162040.1">
    <property type="nucleotide sequence ID" value="NZ_JBHMBS010000028.1"/>
</dbReference>
<comment type="similarity">
    <text evidence="7">Belongs to the binding-protein-dependent transport system permease family.</text>
</comment>
<accession>A0ABV5TPD2</accession>
<keyword evidence="2 7" id="KW-0813">Transport</keyword>
<dbReference type="SUPFAM" id="SSF161098">
    <property type="entry name" value="MetI-like"/>
    <property type="match status" value="1"/>
</dbReference>
<feature type="transmembrane region" description="Helical" evidence="7">
    <location>
        <begin position="47"/>
        <end position="67"/>
    </location>
</feature>
<reference evidence="10 11" key="1">
    <citation type="submission" date="2024-09" db="EMBL/GenBank/DDBJ databases">
        <authorList>
            <person name="Sun Q."/>
            <person name="Mori K."/>
        </authorList>
    </citation>
    <scope>NUCLEOTIDE SEQUENCE [LARGE SCALE GENOMIC DNA]</scope>
    <source>
        <strain evidence="10 11">JCM 3028</strain>
    </source>
</reference>
<feature type="transmembrane region" description="Helical" evidence="7">
    <location>
        <begin position="113"/>
        <end position="132"/>
    </location>
</feature>
<name>A0ABV5TPD2_9ACTN</name>
<protein>
    <submittedName>
        <fullName evidence="10">Carbohydrate ABC transporter permease</fullName>
    </submittedName>
</protein>
<comment type="caution">
    <text evidence="10">The sequence shown here is derived from an EMBL/GenBank/DDBJ whole genome shotgun (WGS) entry which is preliminary data.</text>
</comment>
<keyword evidence="11" id="KW-1185">Reference proteome</keyword>
<dbReference type="Pfam" id="PF00528">
    <property type="entry name" value="BPD_transp_1"/>
    <property type="match status" value="1"/>
</dbReference>
<evidence type="ECO:0000256" key="1">
    <source>
        <dbReference type="ARBA" id="ARBA00004651"/>
    </source>
</evidence>
<evidence type="ECO:0000256" key="6">
    <source>
        <dbReference type="ARBA" id="ARBA00023136"/>
    </source>
</evidence>
<gene>
    <name evidence="10" type="ORF">ACFFRH_36420</name>
</gene>
<dbReference type="PANTHER" id="PTHR43744">
    <property type="entry name" value="ABC TRANSPORTER PERMEASE PROTEIN MG189-RELATED-RELATED"/>
    <property type="match status" value="1"/>
</dbReference>